<dbReference type="InterPro" id="IPR025686">
    <property type="entry name" value="Glucos_trans_II"/>
</dbReference>
<feature type="transmembrane region" description="Helical" evidence="1">
    <location>
        <begin position="322"/>
        <end position="339"/>
    </location>
</feature>
<feature type="transmembrane region" description="Helical" evidence="1">
    <location>
        <begin position="9"/>
        <end position="30"/>
    </location>
</feature>
<feature type="transmembrane region" description="Helical" evidence="1">
    <location>
        <begin position="287"/>
        <end position="310"/>
    </location>
</feature>
<evidence type="ECO:0000313" key="2">
    <source>
        <dbReference type="EMBL" id="BCI68754.1"/>
    </source>
</evidence>
<dbReference type="RefSeq" id="WP_145995994.1">
    <property type="nucleotide sequence ID" value="NZ_AP023326.1"/>
</dbReference>
<feature type="transmembrane region" description="Helical" evidence="1">
    <location>
        <begin position="68"/>
        <end position="90"/>
    </location>
</feature>
<keyword evidence="1" id="KW-0472">Membrane</keyword>
<protein>
    <recommendedName>
        <fullName evidence="4">Glucosyltransferase domain-containing protein</fullName>
    </recommendedName>
</protein>
<dbReference type="EMBL" id="AP023326">
    <property type="protein sequence ID" value="BCI68754.1"/>
    <property type="molecule type" value="Genomic_DNA"/>
</dbReference>
<feature type="transmembrane region" description="Helical" evidence="1">
    <location>
        <begin position="102"/>
        <end position="119"/>
    </location>
</feature>
<keyword evidence="1" id="KW-1133">Transmembrane helix</keyword>
<gene>
    <name evidence="2" type="ORF">AAJCM20276_33780</name>
</gene>
<proteinExistence type="predicted"/>
<name>A0A6S6PUK6_ACEAC</name>
<feature type="transmembrane region" description="Helical" evidence="1">
    <location>
        <begin position="192"/>
        <end position="217"/>
    </location>
</feature>
<feature type="transmembrane region" description="Helical" evidence="1">
    <location>
        <begin position="258"/>
        <end position="275"/>
    </location>
</feature>
<dbReference type="Pfam" id="PF14264">
    <property type="entry name" value="Glucos_trans_II"/>
    <property type="match status" value="1"/>
</dbReference>
<accession>A0A6S6PUK6</accession>
<dbReference type="AlphaFoldDB" id="A0A6S6PUK6"/>
<organism evidence="2 3">
    <name type="scientific">Acetobacter aceti</name>
    <dbReference type="NCBI Taxonomy" id="435"/>
    <lineage>
        <taxon>Bacteria</taxon>
        <taxon>Pseudomonadati</taxon>
        <taxon>Pseudomonadota</taxon>
        <taxon>Alphaproteobacteria</taxon>
        <taxon>Acetobacterales</taxon>
        <taxon>Acetobacteraceae</taxon>
        <taxon>Acetobacter</taxon>
        <taxon>Acetobacter subgen. Acetobacter</taxon>
    </lineage>
</organism>
<evidence type="ECO:0008006" key="4">
    <source>
        <dbReference type="Google" id="ProtNLM"/>
    </source>
</evidence>
<feature type="transmembrane region" description="Helical" evidence="1">
    <location>
        <begin position="348"/>
        <end position="366"/>
    </location>
</feature>
<evidence type="ECO:0000313" key="3">
    <source>
        <dbReference type="Proteomes" id="UP000515220"/>
    </source>
</evidence>
<feature type="transmembrane region" description="Helical" evidence="1">
    <location>
        <begin position="149"/>
        <end position="172"/>
    </location>
</feature>
<sequence>MKYFYRKDALIAGMLSFAYILPLILANTYYQDDILRASFGEEGWISDGRPLSALLMIILEGHYILADIAPLGLILSIVFLVCTGIFIANFMFPEDDAWKQRIIIASITCMSPFYLGNFSFRYDTLPMSITQCVAIFVPFISTKDQLQRLFFNFLALIFILCTYQSCLNTFIASSLLHSIIQARNKENINKNLFYFIQDVFCSLIISVIYAIIASHFITKHSYAGKHSGIIPLDSNFISVAFLNFISGFHLVNLVLSEPFAWIIAAIYSLGLFYNFQIFREKMYKSSAWNKFSCFFYMISPLLFLILIIGYTTFLRNPVFEPRTLVSVCILLYFSFFSFLQKLSSINRIWPQFTVVASFMLLFSYSYSYGNALRIHNESENTQANQIMFLLRLKGFQQNDTLIIMNKQIEPNIVMTAEHIHPLFSVLIRPILPSDGYFVPLILRQTVSFQGPWKNIRKHVQSSVEEIKTCKKIILAKLPIYQDDRILMYQNEKTWCIEQTSHLESFKNYSLD</sequence>
<evidence type="ECO:0000256" key="1">
    <source>
        <dbReference type="SAM" id="Phobius"/>
    </source>
</evidence>
<keyword evidence="1" id="KW-0812">Transmembrane</keyword>
<reference evidence="2 3" key="1">
    <citation type="submission" date="2020-07" db="EMBL/GenBank/DDBJ databases">
        <title>Complete Genome Sequence of an acetic acid bacterium, Acetobacter aceti JCM20276.</title>
        <authorList>
            <person name="Hirose Y."/>
            <person name="Mihara H."/>
        </authorList>
    </citation>
    <scope>NUCLEOTIDE SEQUENCE [LARGE SCALE GENOMIC DNA]</scope>
    <source>
        <strain evidence="2 3">JCM20276</strain>
    </source>
</reference>
<dbReference type="Proteomes" id="UP000515220">
    <property type="component" value="Chromosome"/>
</dbReference>